<evidence type="ECO:0000313" key="1">
    <source>
        <dbReference type="EMBL" id="KAI4346680.1"/>
    </source>
</evidence>
<keyword evidence="2" id="KW-1185">Reference proteome</keyword>
<organism evidence="1 2">
    <name type="scientific">Bauhinia variegata</name>
    <name type="common">Purple orchid tree</name>
    <name type="synonym">Phanera variegata</name>
    <dbReference type="NCBI Taxonomy" id="167791"/>
    <lineage>
        <taxon>Eukaryota</taxon>
        <taxon>Viridiplantae</taxon>
        <taxon>Streptophyta</taxon>
        <taxon>Embryophyta</taxon>
        <taxon>Tracheophyta</taxon>
        <taxon>Spermatophyta</taxon>
        <taxon>Magnoliopsida</taxon>
        <taxon>eudicotyledons</taxon>
        <taxon>Gunneridae</taxon>
        <taxon>Pentapetalae</taxon>
        <taxon>rosids</taxon>
        <taxon>fabids</taxon>
        <taxon>Fabales</taxon>
        <taxon>Fabaceae</taxon>
        <taxon>Cercidoideae</taxon>
        <taxon>Cercideae</taxon>
        <taxon>Bauhiniinae</taxon>
        <taxon>Bauhinia</taxon>
    </lineage>
</organism>
<comment type="caution">
    <text evidence="1">The sequence shown here is derived from an EMBL/GenBank/DDBJ whole genome shotgun (WGS) entry which is preliminary data.</text>
</comment>
<proteinExistence type="predicted"/>
<name>A0ACB9PDT1_BAUVA</name>
<reference evidence="1 2" key="1">
    <citation type="journal article" date="2022" name="DNA Res.">
        <title>Chromosomal-level genome assembly of the orchid tree Bauhinia variegata (Leguminosae; Cercidoideae) supports the allotetraploid origin hypothesis of Bauhinia.</title>
        <authorList>
            <person name="Zhong Y."/>
            <person name="Chen Y."/>
            <person name="Zheng D."/>
            <person name="Pang J."/>
            <person name="Liu Y."/>
            <person name="Luo S."/>
            <person name="Meng S."/>
            <person name="Qian L."/>
            <person name="Wei D."/>
            <person name="Dai S."/>
            <person name="Zhou R."/>
        </authorList>
    </citation>
    <scope>NUCLEOTIDE SEQUENCE [LARGE SCALE GENOMIC DNA]</scope>
    <source>
        <strain evidence="1">BV-YZ2020</strain>
    </source>
</reference>
<sequence length="310" mass="34251">MKFQPLIPSLAISHEKASVLAQQITLFPNSGFSIGITIHHAILDGKTSTSFLKSWAYICSNLTESSASSPPALPENLAPFYDREVIKDPSEFCQTQINGWKNFYGPNNRSLMVWNWVDKIPAEAIRGTFELTPSHLQKLRESAASKFKDKSSSISRFALACAYAWALMVKADQTKINRAILIIAVDCRETKNLLGNDGFVSALEAIMEAFDRLEEKGVLLSNAKTFVMDLADPTEQRVFTIAGSPRFEVYSIDFGWGRPMKVEMTSIDKTGAFCLVESKHGNGGIEIGLVLSKPLMESFATLFAHGLESL</sequence>
<evidence type="ECO:0000313" key="2">
    <source>
        <dbReference type="Proteomes" id="UP000828941"/>
    </source>
</evidence>
<accession>A0ACB9PDT1</accession>
<gene>
    <name evidence="1" type="ORF">L6164_007553</name>
</gene>
<protein>
    <submittedName>
        <fullName evidence="1">Uncharacterized protein</fullName>
    </submittedName>
</protein>
<dbReference type="Proteomes" id="UP000828941">
    <property type="component" value="Chromosome 4"/>
</dbReference>
<dbReference type="EMBL" id="CM039429">
    <property type="protein sequence ID" value="KAI4346680.1"/>
    <property type="molecule type" value="Genomic_DNA"/>
</dbReference>